<sequence>MKATAAATAWAMALCSCGTSSAFTTHTSFSRVSAPRNAVGRASAKGTLRPRTLNMAVAIPSAVSVETAPPATIDMEGVQLSGLNGLALQPKTFPTKREVMDVIPKHCFVKDTVRSMKYAVLSCAITLSMGGLAAAFLPLKLAMLPAWIAYAVSCGTAATGAWVVAHECGHGAFSSNRQLQDAVGYVLHSALLVPYFSWQRSHAVHHAHTNHMEKGETHVPEMVSHKGFGLQKQRKLFRTVLGKKLGTAAYGVAQTFNHLVVGWPAYLLFGATGGPSRGMTSHFFPHPPFSTGEKGTDLYPGKWKKKVWLSDVGVAGMIAGLAAWASKAGAMQVAALYGGPLMVVNAWLVLITWLQHTEVDVPHFEADNWNFIKGALHTVDRPYGKVLDFLHHRIGSTHVAHHVDCTIPHYHALEATNAIKEAFPEHYLYDPTPLPQATWRLATQCAGVEKRGDMHVFVTKE</sequence>
<dbReference type="EC" id="1.14.19.-" evidence="4"/>
<dbReference type="InterPro" id="IPR012171">
    <property type="entry name" value="Fatty_acid_desaturase"/>
</dbReference>
<dbReference type="OMA" id="NKCQFVE"/>
<dbReference type="EMBL" id="FN649751">
    <property type="protein sequence ID" value="CBJ32926.1"/>
    <property type="molecule type" value="Genomic_DNA"/>
</dbReference>
<keyword evidence="1" id="KW-1133">Transmembrane helix</keyword>
<feature type="domain" description="Fatty acid desaturase" evidence="3">
    <location>
        <begin position="145"/>
        <end position="429"/>
    </location>
</feature>
<name>D7G044_ECTSI</name>
<dbReference type="InParanoid" id="D7G044"/>
<evidence type="ECO:0000256" key="1">
    <source>
        <dbReference type="SAM" id="Phobius"/>
    </source>
</evidence>
<evidence type="ECO:0000313" key="5">
    <source>
        <dbReference type="Proteomes" id="UP000002630"/>
    </source>
</evidence>
<dbReference type="STRING" id="2880.D7G044"/>
<dbReference type="PANTHER" id="PTHR32100">
    <property type="entry name" value="OMEGA-6 FATTY ACID DESATURASE, CHLOROPLASTIC"/>
    <property type="match status" value="1"/>
</dbReference>
<feature type="transmembrane region" description="Helical" evidence="1">
    <location>
        <begin position="118"/>
        <end position="139"/>
    </location>
</feature>
<feature type="signal peptide" evidence="2">
    <location>
        <begin position="1"/>
        <end position="22"/>
    </location>
</feature>
<evidence type="ECO:0000259" key="3">
    <source>
        <dbReference type="Pfam" id="PF00487"/>
    </source>
</evidence>
<protein>
    <submittedName>
        <fullName evidence="4">Fatty acid desaturase</fullName>
        <ecNumber evidence="4">1.14.19.-</ecNumber>
    </submittedName>
</protein>
<dbReference type="Proteomes" id="UP000002630">
    <property type="component" value="Linkage Group LG26"/>
</dbReference>
<gene>
    <name evidence="4" type="ORF">Esi_0393_0016</name>
</gene>
<dbReference type="EMBL" id="FN648590">
    <property type="protein sequence ID" value="CBJ32926.1"/>
    <property type="molecule type" value="Genomic_DNA"/>
</dbReference>
<dbReference type="eggNOG" id="ENOG502QQNB">
    <property type="taxonomic scope" value="Eukaryota"/>
</dbReference>
<dbReference type="InterPro" id="IPR005804">
    <property type="entry name" value="FA_desaturase_dom"/>
</dbReference>
<dbReference type="AlphaFoldDB" id="D7G044"/>
<dbReference type="PROSITE" id="PS51257">
    <property type="entry name" value="PROKAR_LIPOPROTEIN"/>
    <property type="match status" value="1"/>
</dbReference>
<keyword evidence="1" id="KW-0812">Transmembrane</keyword>
<dbReference type="OrthoDB" id="1461976at2759"/>
<keyword evidence="2" id="KW-0732">Signal</keyword>
<keyword evidence="1" id="KW-0472">Membrane</keyword>
<dbReference type="CDD" id="cd03507">
    <property type="entry name" value="Delta12-FADS-like"/>
    <property type="match status" value="1"/>
</dbReference>
<feature type="transmembrane region" description="Helical" evidence="1">
    <location>
        <begin position="331"/>
        <end position="354"/>
    </location>
</feature>
<reference evidence="4 5" key="1">
    <citation type="journal article" date="2010" name="Nature">
        <title>The Ectocarpus genome and the independent evolution of multicellularity in brown algae.</title>
        <authorList>
            <person name="Cock J.M."/>
            <person name="Sterck L."/>
            <person name="Rouze P."/>
            <person name="Scornet D."/>
            <person name="Allen A.E."/>
            <person name="Amoutzias G."/>
            <person name="Anthouard V."/>
            <person name="Artiguenave F."/>
            <person name="Aury J.M."/>
            <person name="Badger J.H."/>
            <person name="Beszteri B."/>
            <person name="Billiau K."/>
            <person name="Bonnet E."/>
            <person name="Bothwell J.H."/>
            <person name="Bowler C."/>
            <person name="Boyen C."/>
            <person name="Brownlee C."/>
            <person name="Carrano C.J."/>
            <person name="Charrier B."/>
            <person name="Cho G.Y."/>
            <person name="Coelho S.M."/>
            <person name="Collen J."/>
            <person name="Corre E."/>
            <person name="Da Silva C."/>
            <person name="Delage L."/>
            <person name="Delaroque N."/>
            <person name="Dittami S.M."/>
            <person name="Doulbeau S."/>
            <person name="Elias M."/>
            <person name="Farnham G."/>
            <person name="Gachon C.M."/>
            <person name="Gschloessl B."/>
            <person name="Heesch S."/>
            <person name="Jabbari K."/>
            <person name="Jubin C."/>
            <person name="Kawai H."/>
            <person name="Kimura K."/>
            <person name="Kloareg B."/>
            <person name="Kupper F.C."/>
            <person name="Lang D."/>
            <person name="Le Bail A."/>
            <person name="Leblanc C."/>
            <person name="Lerouge P."/>
            <person name="Lohr M."/>
            <person name="Lopez P.J."/>
            <person name="Martens C."/>
            <person name="Maumus F."/>
            <person name="Michel G."/>
            <person name="Miranda-Saavedra D."/>
            <person name="Morales J."/>
            <person name="Moreau H."/>
            <person name="Motomura T."/>
            <person name="Nagasato C."/>
            <person name="Napoli C.A."/>
            <person name="Nelson D.R."/>
            <person name="Nyvall-Collen P."/>
            <person name="Peters A.F."/>
            <person name="Pommier C."/>
            <person name="Potin P."/>
            <person name="Poulain J."/>
            <person name="Quesneville H."/>
            <person name="Read B."/>
            <person name="Rensing S.A."/>
            <person name="Ritter A."/>
            <person name="Rousvoal S."/>
            <person name="Samanta M."/>
            <person name="Samson G."/>
            <person name="Schroeder D.C."/>
            <person name="Segurens B."/>
            <person name="Strittmatter M."/>
            <person name="Tonon T."/>
            <person name="Tregear J.W."/>
            <person name="Valentin K."/>
            <person name="von Dassow P."/>
            <person name="Yamagishi T."/>
            <person name="Van de Peer Y."/>
            <person name="Wincker P."/>
        </authorList>
    </citation>
    <scope>NUCLEOTIDE SEQUENCE [LARGE SCALE GENOMIC DNA]</scope>
    <source>
        <strain evidence="5">Ec32 / CCAP1310/4</strain>
    </source>
</reference>
<evidence type="ECO:0000256" key="2">
    <source>
        <dbReference type="SAM" id="SignalP"/>
    </source>
</evidence>
<dbReference type="Pfam" id="PF00487">
    <property type="entry name" value="FA_desaturase"/>
    <property type="match status" value="1"/>
</dbReference>
<keyword evidence="5" id="KW-1185">Reference proteome</keyword>
<organism evidence="4 5">
    <name type="scientific">Ectocarpus siliculosus</name>
    <name type="common">Brown alga</name>
    <name type="synonym">Conferva siliculosa</name>
    <dbReference type="NCBI Taxonomy" id="2880"/>
    <lineage>
        <taxon>Eukaryota</taxon>
        <taxon>Sar</taxon>
        <taxon>Stramenopiles</taxon>
        <taxon>Ochrophyta</taxon>
        <taxon>PX clade</taxon>
        <taxon>Phaeophyceae</taxon>
        <taxon>Ectocarpales</taxon>
        <taxon>Ectocarpaceae</taxon>
        <taxon>Ectocarpus</taxon>
    </lineage>
</organism>
<proteinExistence type="predicted"/>
<accession>D7G044</accession>
<keyword evidence="4" id="KW-0560">Oxidoreductase</keyword>
<feature type="chain" id="PRO_5003095648" evidence="2">
    <location>
        <begin position="23"/>
        <end position="461"/>
    </location>
</feature>
<dbReference type="GO" id="GO:0016491">
    <property type="term" value="F:oxidoreductase activity"/>
    <property type="evidence" value="ECO:0007669"/>
    <property type="project" value="UniProtKB-KW"/>
</dbReference>
<evidence type="ECO:0000313" key="4">
    <source>
        <dbReference type="EMBL" id="CBJ32926.1"/>
    </source>
</evidence>
<feature type="transmembrane region" description="Helical" evidence="1">
    <location>
        <begin position="307"/>
        <end position="325"/>
    </location>
</feature>
<dbReference type="GO" id="GO:0006629">
    <property type="term" value="P:lipid metabolic process"/>
    <property type="evidence" value="ECO:0007669"/>
    <property type="project" value="InterPro"/>
</dbReference>